<keyword evidence="1" id="KW-1133">Transmembrane helix</keyword>
<dbReference type="GeneID" id="14876873"/>
<evidence type="ECO:0000313" key="4">
    <source>
        <dbReference type="Proteomes" id="UP000007797"/>
    </source>
</evidence>
<dbReference type="EMBL" id="GL883006">
    <property type="protein sequence ID" value="EGG24918.1"/>
    <property type="molecule type" value="Genomic_DNA"/>
</dbReference>
<accession>F4PGT4</accession>
<dbReference type="AlphaFoldDB" id="F4PGT4"/>
<dbReference type="Proteomes" id="UP000007797">
    <property type="component" value="Unassembled WGS sequence"/>
</dbReference>
<keyword evidence="1" id="KW-0472">Membrane</keyword>
<dbReference type="InterPro" id="IPR054484">
    <property type="entry name" value="ComC_SSD"/>
</dbReference>
<protein>
    <recommendedName>
        <fullName evidence="2">ComC supersandwich domain-containing protein</fullName>
    </recommendedName>
</protein>
<feature type="transmembrane region" description="Helical" evidence="1">
    <location>
        <begin position="583"/>
        <end position="610"/>
    </location>
</feature>
<sequence>MDSYQSVSSIIDTQSMTISYYIPAPPNQNYTLTIGNTYLQIQNPITFNQGSHYKQSSIYPSLNYVYSGGSYWAPGSIIQFSGDFGPNNVTSSVEFNNPDGSKSICTVVSWLTQVLTCKLEQTPITENRIATANITINGFWVVSKFVIVTVLDECNQITNHCSGNGVCNNQGICDCYINQRSYYNNCTKPYPFINSGIVNDQNTTQRSISLFGDFGPFTLANVTIKINHTMNCIFNQSESTQFQMNCQLVSSPTTFGPASAQLDLNGLTFDSTTYIIKFIDNSPPTGTTSTSTSTSGGTKTPKEICEETTQNCYGHGTCNVNGVCQCEDKYNPVDNCLTKFADNTTFNPNTTSPTTKIEVDGVEFGFEIVAIQEIGLDNEILKELLTDSWITNITTTNSVINAVYDLVIANTSLLNTTSVTVNISFSQQPRTVTFGNQQLSIGPNSIKLAVSINGWHYYSNFATLRLVMKTTVNNDQSIEYDCQETKIDPFSYDNYGTLQYLRVLKDNIQFNGRFLDFALADGRTTYSQTLLINQTTIDSDQSSAMIGITLPQCQQCILDPDFTPLLVVNDKSGSCSDDNKWKIIVGCVVGGLGLVAIAVGAVIPTTFMLCPDSQSRKY</sequence>
<dbReference type="RefSeq" id="XP_004362769.1">
    <property type="nucleotide sequence ID" value="XM_004362712.1"/>
</dbReference>
<dbReference type="OMA" id="SINGWHY"/>
<organism evidence="3 4">
    <name type="scientific">Cavenderia fasciculata</name>
    <name type="common">Slime mold</name>
    <name type="synonym">Dictyostelium fasciculatum</name>
    <dbReference type="NCBI Taxonomy" id="261658"/>
    <lineage>
        <taxon>Eukaryota</taxon>
        <taxon>Amoebozoa</taxon>
        <taxon>Evosea</taxon>
        <taxon>Eumycetozoa</taxon>
        <taxon>Dictyostelia</taxon>
        <taxon>Acytosteliales</taxon>
        <taxon>Cavenderiaceae</taxon>
        <taxon>Cavenderia</taxon>
    </lineage>
</organism>
<dbReference type="InterPro" id="IPR053331">
    <property type="entry name" value="EGF-like_comC"/>
</dbReference>
<dbReference type="KEGG" id="dfa:DFA_03163"/>
<evidence type="ECO:0000313" key="3">
    <source>
        <dbReference type="EMBL" id="EGG24918.1"/>
    </source>
</evidence>
<keyword evidence="4" id="KW-1185">Reference proteome</keyword>
<keyword evidence="1" id="KW-0812">Transmembrane</keyword>
<feature type="domain" description="ComC supersandwich" evidence="2">
    <location>
        <begin position="343"/>
        <end position="563"/>
    </location>
</feature>
<evidence type="ECO:0000256" key="1">
    <source>
        <dbReference type="SAM" id="Phobius"/>
    </source>
</evidence>
<evidence type="ECO:0000259" key="2">
    <source>
        <dbReference type="Pfam" id="PF22933"/>
    </source>
</evidence>
<proteinExistence type="predicted"/>
<gene>
    <name evidence="3" type="ORF">DFA_03163</name>
</gene>
<reference evidence="4" key="1">
    <citation type="journal article" date="2011" name="Genome Res.">
        <title>Phylogeny-wide analysis of social amoeba genomes highlights ancient origins for complex intercellular communication.</title>
        <authorList>
            <person name="Heidel A.J."/>
            <person name="Lawal H.M."/>
            <person name="Felder M."/>
            <person name="Schilde C."/>
            <person name="Helps N.R."/>
            <person name="Tunggal B."/>
            <person name="Rivero F."/>
            <person name="John U."/>
            <person name="Schleicher M."/>
            <person name="Eichinger L."/>
            <person name="Platzer M."/>
            <person name="Noegel A.A."/>
            <person name="Schaap P."/>
            <person name="Gloeckner G."/>
        </authorList>
    </citation>
    <scope>NUCLEOTIDE SEQUENCE [LARGE SCALE GENOMIC DNA]</scope>
    <source>
        <strain evidence="4">SH3</strain>
    </source>
</reference>
<dbReference type="Pfam" id="PF22933">
    <property type="entry name" value="ComC_SSD"/>
    <property type="match status" value="1"/>
</dbReference>
<dbReference type="PANTHER" id="PTHR24032">
    <property type="entry name" value="EGF-LIKE DOMAIN-CONTAINING PROTEIN-RELATED-RELATED"/>
    <property type="match status" value="1"/>
</dbReference>
<name>F4PGT4_CACFS</name>